<dbReference type="Proteomes" id="UP000196365">
    <property type="component" value="Unassembled WGS sequence"/>
</dbReference>
<dbReference type="EMBL" id="FUWV01000004">
    <property type="protein sequence ID" value="SJZ55195.1"/>
    <property type="molecule type" value="Genomic_DNA"/>
</dbReference>
<dbReference type="PANTHER" id="PTHR23135">
    <property type="entry name" value="MUR LIGASE FAMILY MEMBER"/>
    <property type="match status" value="1"/>
</dbReference>
<dbReference type="Gene3D" id="3.40.1390.10">
    <property type="entry name" value="MurE/MurF, N-terminal domain"/>
    <property type="match status" value="1"/>
</dbReference>
<accession>A0A1T4LKF0</accession>
<feature type="domain" description="Mur ligase C-terminal" evidence="2">
    <location>
        <begin position="308"/>
        <end position="442"/>
    </location>
</feature>
<evidence type="ECO:0000313" key="5">
    <source>
        <dbReference type="Proteomes" id="UP000196365"/>
    </source>
</evidence>
<dbReference type="SUPFAM" id="SSF53623">
    <property type="entry name" value="MurD-like peptide ligases, catalytic domain"/>
    <property type="match status" value="1"/>
</dbReference>
<feature type="domain" description="Mur ligase central" evidence="3">
    <location>
        <begin position="88"/>
        <end position="285"/>
    </location>
</feature>
<evidence type="ECO:0000259" key="2">
    <source>
        <dbReference type="Pfam" id="PF02875"/>
    </source>
</evidence>
<dbReference type="InterPro" id="IPR036615">
    <property type="entry name" value="Mur_ligase_C_dom_sf"/>
</dbReference>
<keyword evidence="5" id="KW-1185">Reference proteome</keyword>
<dbReference type="Pfam" id="PF02875">
    <property type="entry name" value="Mur_ligase_C"/>
    <property type="match status" value="1"/>
</dbReference>
<dbReference type="OrthoDB" id="9800958at2"/>
<protein>
    <submittedName>
        <fullName evidence="4">UDP-N-acetylmuramoylalanyl-D-glutamate--2,6-diaminopimelate ligase</fullName>
    </submittedName>
</protein>
<comment type="pathway">
    <text evidence="1">Cell wall biogenesis; peptidoglycan biosynthesis.</text>
</comment>
<dbReference type="InterPro" id="IPR035911">
    <property type="entry name" value="MurE/MurF_N"/>
</dbReference>
<dbReference type="PANTHER" id="PTHR23135:SF4">
    <property type="entry name" value="UDP-N-ACETYLMURAMOYL-L-ALANYL-D-GLUTAMATE--2,6-DIAMINOPIMELATE LIGASE MURE HOMOLOG, CHLOROPLASTIC"/>
    <property type="match status" value="1"/>
</dbReference>
<evidence type="ECO:0000313" key="4">
    <source>
        <dbReference type="EMBL" id="SJZ55195.1"/>
    </source>
</evidence>
<dbReference type="Gene3D" id="3.90.190.20">
    <property type="entry name" value="Mur ligase, C-terminal domain"/>
    <property type="match status" value="1"/>
</dbReference>
<dbReference type="InterPro" id="IPR004101">
    <property type="entry name" value="Mur_ligase_C"/>
</dbReference>
<dbReference type="GO" id="GO:0016881">
    <property type="term" value="F:acid-amino acid ligase activity"/>
    <property type="evidence" value="ECO:0007669"/>
    <property type="project" value="InterPro"/>
</dbReference>
<proteinExistence type="predicted"/>
<gene>
    <name evidence="4" type="ORF">SAMN02745973_01013</name>
</gene>
<keyword evidence="4" id="KW-0436">Ligase</keyword>
<dbReference type="Pfam" id="PF08245">
    <property type="entry name" value="Mur_ligase_M"/>
    <property type="match status" value="1"/>
</dbReference>
<dbReference type="RefSeq" id="WP_087678468.1">
    <property type="nucleotide sequence ID" value="NZ_FUWV01000004.1"/>
</dbReference>
<dbReference type="InterPro" id="IPR013221">
    <property type="entry name" value="Mur_ligase_cen"/>
</dbReference>
<sequence length="456" mass="52480">MENNPLNFTGITANFQNVKPGFIFIETEEKNQMIEKAIQKGAKLIITEKDLSSQKIPHLQVKNIQKALKNINALFYSSFKHHMKTIGITGTNGKTTTASMIQKIFKEYKKNILLTTDSNIINSSIEECLYCRNKNEIQWMVMEVSSEGLKENKVNEIEFDTAIFTNISNDHLDYHKSFEDYFSSKKSLFQGLKKNTRAIINGDDPWSLKLLEGKKDIYVITYGLNSKSTITASSIDIGEKIRFNYCIQRSLDTYQKNKIEVQEFPIEMNLLGYHNIYNALAAITTAIIYEIPIEIIQRALKNFTTLNRRSQLIQNFPYVVLDDYANNPSSFEAAFQTLQSIDYKDVHVVVSITADKAERINQENIQTIANWCSLLKIQNLYITGSEDYITEEDRMNPIERQAFLNILNEKNISFYFHPCLKDSMKNLLSRIKKNDLIMLLGSKGMDQGINILEKLL</sequence>
<name>A0A1T4LKF0_9FIRM</name>
<dbReference type="Gene3D" id="3.40.1190.10">
    <property type="entry name" value="Mur-like, catalytic domain"/>
    <property type="match status" value="1"/>
</dbReference>
<evidence type="ECO:0000256" key="1">
    <source>
        <dbReference type="ARBA" id="ARBA00004752"/>
    </source>
</evidence>
<dbReference type="AlphaFoldDB" id="A0A1T4LKF0"/>
<dbReference type="InterPro" id="IPR036565">
    <property type="entry name" value="Mur-like_cat_sf"/>
</dbReference>
<reference evidence="4 5" key="1">
    <citation type="submission" date="2017-02" db="EMBL/GenBank/DDBJ databases">
        <authorList>
            <person name="Peterson S.W."/>
        </authorList>
    </citation>
    <scope>NUCLEOTIDE SEQUENCE [LARGE SCALE GENOMIC DNA]</scope>
    <source>
        <strain evidence="4 5">DSM 15102</strain>
    </source>
</reference>
<organism evidence="4 5">
    <name type="scientific">Garciella nitratireducens DSM 15102</name>
    <dbReference type="NCBI Taxonomy" id="1121911"/>
    <lineage>
        <taxon>Bacteria</taxon>
        <taxon>Bacillati</taxon>
        <taxon>Bacillota</taxon>
        <taxon>Clostridia</taxon>
        <taxon>Eubacteriales</taxon>
        <taxon>Eubacteriaceae</taxon>
        <taxon>Garciella</taxon>
    </lineage>
</organism>
<evidence type="ECO:0000259" key="3">
    <source>
        <dbReference type="Pfam" id="PF08245"/>
    </source>
</evidence>
<dbReference type="GO" id="GO:0005524">
    <property type="term" value="F:ATP binding"/>
    <property type="evidence" value="ECO:0007669"/>
    <property type="project" value="InterPro"/>
</dbReference>
<dbReference type="SUPFAM" id="SSF63418">
    <property type="entry name" value="MurE/MurF N-terminal domain"/>
    <property type="match status" value="1"/>
</dbReference>
<dbReference type="SUPFAM" id="SSF53244">
    <property type="entry name" value="MurD-like peptide ligases, peptide-binding domain"/>
    <property type="match status" value="1"/>
</dbReference>